<dbReference type="AlphaFoldDB" id="A0A836G2P4"/>
<accession>A0A836G2P4</accession>
<dbReference type="KEGG" id="lmat:92514573"/>
<protein>
    <submittedName>
        <fullName evidence="1">Uncharacterized protein</fullName>
    </submittedName>
</protein>
<name>A0A836G2P4_9TRYP</name>
<dbReference type="GeneID" id="92514573"/>
<sequence>MRTSKPRRVFGLSGCLRSSAFLELYGRAQTTEAAEALPTPRQCGDAAPVDERWAKCEAFLKRFRSHLYIHPGKAPVELCREALRAVEELLASSPTRRSTVARRLWRDALALHSHLPAHDVSAAAETASALLFSDQAQRGCLVCSRVDGHPRFRQELRSGTGLRDCLRLLSVHAMCASYSCEALSPQWWTNLADSLDEAKRIITAADKSRRIPIAQALELLAWSLDWLHHQSGTPERKALTALKPKLPRWLPFLFDEYDAAAVKPSSKTLALLSPRWLLKMAAHAESNNDVGALVRLLRDALRKEDRYRGYAVFQLSSRVADLLVRRFPHHPSAAHAVSLHGTALQCSSLQAYGTTQEGFHKTLDVLTCMSGAQPYFATQALLRHHPPETAAKTQEQHGDLLTGNPGLNWRTALTFTMQQVGAANPHWRVYLPETLRLLSDAGKSKLFWSLLQEYDAADATANISIAASLGRAMQRSGRWWHAMEVLDLLCSAPPPKNTTEDQLMTAACTDTLEVLLKAKRWQEALRVFLLVRDVIPPTESALVFRLLTSIPASAPWEIALAASAEKRLASPTVRALLLCLHAGVSVDLLPPFHYQQKVAASIFALHGRWDLVRTVVERHPSDVSLWRFLVQAMEHCPDAVDDPTAAAIFPVPLLHGQWKDLSFVNAFAHLCVQRGWLSLLASHLSSLPPEDSPATPVSRLRVEYEHLLRFYQLNTPPPANFVFGDSYVVHQYMSCVTSRRVSVVARLPAESASSKEQASAYLRVPYENLSEPHREADGTVTVRATSAPSAAYLKDHCIFSSSCGLVVGYKVPASALFPSARGLLRALGNEGAYRLAYQMPVASSGLFLLCPSTTSLTWFSIKLCVSLCVAVMPAVPHVPLLATSFFARYAMRWRSGGGDRHEVEAVLVALNGQAVRHAWRSLKMDMNAEGWGPVEPEAGAGDMYHIHELQVSRRTPANHGAAMLADVNVFACRGRLLKPLSTDDGKAAE</sequence>
<dbReference type="OrthoDB" id="245090at2759"/>
<proteinExistence type="predicted"/>
<reference evidence="2" key="2">
    <citation type="journal article" date="2021" name="Sci. Data">
        <title>Chromosome-scale genome sequencing, assembly and annotation of six genomes from subfamily Leishmaniinae.</title>
        <authorList>
            <person name="Almutairi H."/>
            <person name="Urbaniak M.D."/>
            <person name="Bates M.D."/>
            <person name="Jariyapan N."/>
            <person name="Kwakye-Nuako G."/>
            <person name="Thomaz Soccol V."/>
            <person name="Al-Salem W.S."/>
            <person name="Dillon R.J."/>
            <person name="Bates P.A."/>
            <person name="Gatherer D."/>
        </authorList>
    </citation>
    <scope>NUCLEOTIDE SEQUENCE [LARGE SCALE GENOMIC DNA]</scope>
</reference>
<dbReference type="Proteomes" id="UP000673552">
    <property type="component" value="Unassembled WGS sequence"/>
</dbReference>
<reference evidence="2" key="1">
    <citation type="journal article" date="2021" name="Microbiol. Resour. Announc.">
        <title>LGAAP: Leishmaniinae Genome Assembly and Annotation Pipeline.</title>
        <authorList>
            <person name="Almutairi H."/>
            <person name="Urbaniak M.D."/>
            <person name="Bates M.D."/>
            <person name="Jariyapan N."/>
            <person name="Kwakye-Nuako G."/>
            <person name="Thomaz-Soccol V."/>
            <person name="Al-Salem W.S."/>
            <person name="Dillon R.J."/>
            <person name="Bates P.A."/>
            <person name="Gatherer D."/>
        </authorList>
    </citation>
    <scope>NUCLEOTIDE SEQUENCE [LARGE SCALE GENOMIC DNA]</scope>
</reference>
<keyword evidence="2" id="KW-1185">Reference proteome</keyword>
<comment type="caution">
    <text evidence="1">The sequence shown here is derived from an EMBL/GenBank/DDBJ whole genome shotgun (WGS) entry which is preliminary data.</text>
</comment>
<evidence type="ECO:0000313" key="2">
    <source>
        <dbReference type="Proteomes" id="UP000673552"/>
    </source>
</evidence>
<evidence type="ECO:0000313" key="1">
    <source>
        <dbReference type="EMBL" id="KAG5473922.1"/>
    </source>
</evidence>
<organism evidence="1 2">
    <name type="scientific">Leishmania martiniquensis</name>
    <dbReference type="NCBI Taxonomy" id="1580590"/>
    <lineage>
        <taxon>Eukaryota</taxon>
        <taxon>Discoba</taxon>
        <taxon>Euglenozoa</taxon>
        <taxon>Kinetoplastea</taxon>
        <taxon>Metakinetoplastina</taxon>
        <taxon>Trypanosomatida</taxon>
        <taxon>Trypanosomatidae</taxon>
        <taxon>Leishmaniinae</taxon>
        <taxon>Leishmania</taxon>
    </lineage>
</organism>
<dbReference type="RefSeq" id="XP_067177156.1">
    <property type="nucleotide sequence ID" value="XM_067322061.1"/>
</dbReference>
<gene>
    <name evidence="1" type="ORF">LSCM1_04558</name>
</gene>
<dbReference type="EMBL" id="JAFEUZ010000029">
    <property type="protein sequence ID" value="KAG5473922.1"/>
    <property type="molecule type" value="Genomic_DNA"/>
</dbReference>